<name>A0ABC9ARR2_9POAL</name>
<evidence type="ECO:0000256" key="3">
    <source>
        <dbReference type="ARBA" id="ARBA00023163"/>
    </source>
</evidence>
<dbReference type="Proteomes" id="UP001497457">
    <property type="component" value="Chromosome 22rd"/>
</dbReference>
<keyword evidence="3" id="KW-0804">Transcription</keyword>
<dbReference type="PANTHER" id="PTHR31719:SF177">
    <property type="entry name" value="OS11G0512600 PROTEIN"/>
    <property type="match status" value="1"/>
</dbReference>
<dbReference type="SUPFAM" id="SSF101941">
    <property type="entry name" value="NAC domain"/>
    <property type="match status" value="1"/>
</dbReference>
<dbReference type="Proteomes" id="UP001497457">
    <property type="component" value="Chromosome 21rd"/>
</dbReference>
<sequence length="243" mass="27049">MALSLPIASAASIAHEPGFKFTPTDEDIVVHYLRPRAVNEPVPSTFIVDVDILCHNPWDLLPEGYVEKYFFSQRVMKWPLGNQWNRAAGHGYWKTSGKDVPIFSRSVNGGDPLMIGLKRTLVFYHGKSGIGENTEWVMQEYRLALREIPSGAGLATFPLMRPSGSNNSGECSSAAAVIGKKNDNPSDSPNGAKVPVMVTPDESWVVCRIHKRKHTPRVVPRVYNNTEGRQVPFYNLFEQGNPK</sequence>
<evidence type="ECO:0000313" key="6">
    <source>
        <dbReference type="EMBL" id="CAL4981207.1"/>
    </source>
</evidence>
<protein>
    <recommendedName>
        <fullName evidence="5">NAC domain-containing protein</fullName>
    </recommendedName>
</protein>
<accession>A0ABC9ARR2</accession>
<gene>
    <name evidence="6" type="ORF">URODEC1_LOCUS56038</name>
    <name evidence="7" type="ORF">URODEC1_LOCUS57560</name>
</gene>
<feature type="domain" description="NAC" evidence="5">
    <location>
        <begin position="15"/>
        <end position="212"/>
    </location>
</feature>
<dbReference type="InterPro" id="IPR036093">
    <property type="entry name" value="NAC_dom_sf"/>
</dbReference>
<dbReference type="GO" id="GO:0003677">
    <property type="term" value="F:DNA binding"/>
    <property type="evidence" value="ECO:0007669"/>
    <property type="project" value="UniProtKB-KW"/>
</dbReference>
<reference evidence="8" key="1">
    <citation type="submission" date="2024-06" db="EMBL/GenBank/DDBJ databases">
        <authorList>
            <person name="Ryan C."/>
        </authorList>
    </citation>
    <scope>NUCLEOTIDE SEQUENCE [LARGE SCALE GENOMIC DNA]</scope>
</reference>
<dbReference type="PROSITE" id="PS51005">
    <property type="entry name" value="NAC"/>
    <property type="match status" value="1"/>
</dbReference>
<evidence type="ECO:0000313" key="7">
    <source>
        <dbReference type="EMBL" id="CAL4984580.1"/>
    </source>
</evidence>
<dbReference type="EMBL" id="OZ075132">
    <property type="protein sequence ID" value="CAL4984580.1"/>
    <property type="molecule type" value="Genomic_DNA"/>
</dbReference>
<dbReference type="EMBL" id="OZ075131">
    <property type="protein sequence ID" value="CAL4981207.1"/>
    <property type="molecule type" value="Genomic_DNA"/>
</dbReference>
<keyword evidence="4" id="KW-0539">Nucleus</keyword>
<dbReference type="Pfam" id="PF02365">
    <property type="entry name" value="NAM"/>
    <property type="match status" value="1"/>
</dbReference>
<evidence type="ECO:0000256" key="2">
    <source>
        <dbReference type="ARBA" id="ARBA00023125"/>
    </source>
</evidence>
<organism evidence="7 8">
    <name type="scientific">Urochloa decumbens</name>
    <dbReference type="NCBI Taxonomy" id="240449"/>
    <lineage>
        <taxon>Eukaryota</taxon>
        <taxon>Viridiplantae</taxon>
        <taxon>Streptophyta</taxon>
        <taxon>Embryophyta</taxon>
        <taxon>Tracheophyta</taxon>
        <taxon>Spermatophyta</taxon>
        <taxon>Magnoliopsida</taxon>
        <taxon>Liliopsida</taxon>
        <taxon>Poales</taxon>
        <taxon>Poaceae</taxon>
        <taxon>PACMAD clade</taxon>
        <taxon>Panicoideae</taxon>
        <taxon>Panicodae</taxon>
        <taxon>Paniceae</taxon>
        <taxon>Melinidinae</taxon>
        <taxon>Urochloa</taxon>
    </lineage>
</organism>
<reference evidence="7 8" key="2">
    <citation type="submission" date="2024-10" db="EMBL/GenBank/DDBJ databases">
        <authorList>
            <person name="Ryan C."/>
        </authorList>
    </citation>
    <scope>NUCLEOTIDE SEQUENCE [LARGE SCALE GENOMIC DNA]</scope>
</reference>
<keyword evidence="1" id="KW-0805">Transcription regulation</keyword>
<evidence type="ECO:0000256" key="4">
    <source>
        <dbReference type="ARBA" id="ARBA00023242"/>
    </source>
</evidence>
<dbReference type="InterPro" id="IPR003441">
    <property type="entry name" value="NAC-dom"/>
</dbReference>
<proteinExistence type="predicted"/>
<evidence type="ECO:0000313" key="8">
    <source>
        <dbReference type="Proteomes" id="UP001497457"/>
    </source>
</evidence>
<evidence type="ECO:0000256" key="1">
    <source>
        <dbReference type="ARBA" id="ARBA00023015"/>
    </source>
</evidence>
<keyword evidence="8" id="KW-1185">Reference proteome</keyword>
<dbReference type="AlphaFoldDB" id="A0ABC9ARR2"/>
<keyword evidence="2" id="KW-0238">DNA-binding</keyword>
<evidence type="ECO:0000259" key="5">
    <source>
        <dbReference type="PROSITE" id="PS51005"/>
    </source>
</evidence>
<dbReference type="PANTHER" id="PTHR31719">
    <property type="entry name" value="NAC TRANSCRIPTION FACTOR 56"/>
    <property type="match status" value="1"/>
</dbReference>
<dbReference type="Gene3D" id="2.170.150.80">
    <property type="entry name" value="NAC domain"/>
    <property type="match status" value="1"/>
</dbReference>